<dbReference type="InterPro" id="IPR006119">
    <property type="entry name" value="Resolv_N"/>
</dbReference>
<gene>
    <name evidence="4" type="ORF">GPA05_20995</name>
</gene>
<proteinExistence type="predicted"/>
<dbReference type="SUPFAM" id="SSF53041">
    <property type="entry name" value="Resolvase-like"/>
    <property type="match status" value="1"/>
</dbReference>
<dbReference type="SMART" id="SM00857">
    <property type="entry name" value="Resolvase"/>
    <property type="match status" value="1"/>
</dbReference>
<feature type="domain" description="Recombinase" evidence="3">
    <location>
        <begin position="163"/>
        <end position="282"/>
    </location>
</feature>
<feature type="domain" description="Resolvase/invertase-type recombinase catalytic" evidence="2">
    <location>
        <begin position="9"/>
        <end position="155"/>
    </location>
</feature>
<dbReference type="Pfam" id="PF07508">
    <property type="entry name" value="Recombinase"/>
    <property type="match status" value="1"/>
</dbReference>
<reference evidence="4 5" key="1">
    <citation type="submission" date="2019-12" db="EMBL/GenBank/DDBJ databases">
        <title>Bacillus toyonensis BV-17 genome.</title>
        <authorList>
            <person name="Chen J."/>
        </authorList>
    </citation>
    <scope>NUCLEOTIDE SEQUENCE [LARGE SCALE GENOMIC DNA]</scope>
    <source>
        <strain evidence="4 5">BV-17</strain>
    </source>
</reference>
<protein>
    <submittedName>
        <fullName evidence="4">Recombinase family protein</fullName>
    </submittedName>
</protein>
<evidence type="ECO:0000259" key="3">
    <source>
        <dbReference type="PROSITE" id="PS51737"/>
    </source>
</evidence>
<evidence type="ECO:0000259" key="2">
    <source>
        <dbReference type="PROSITE" id="PS51736"/>
    </source>
</evidence>
<evidence type="ECO:0000256" key="1">
    <source>
        <dbReference type="SAM" id="Coils"/>
    </source>
</evidence>
<feature type="coiled-coil region" evidence="1">
    <location>
        <begin position="404"/>
        <end position="431"/>
    </location>
</feature>
<dbReference type="InterPro" id="IPR038109">
    <property type="entry name" value="DNA_bind_recomb_sf"/>
</dbReference>
<dbReference type="InterPro" id="IPR011109">
    <property type="entry name" value="DNA_bind_recombinase_dom"/>
</dbReference>
<dbReference type="Proteomes" id="UP000440820">
    <property type="component" value="Chromosome"/>
</dbReference>
<organism evidence="4 5">
    <name type="scientific">Bacillus toyonensis</name>
    <dbReference type="NCBI Taxonomy" id="155322"/>
    <lineage>
        <taxon>Bacteria</taxon>
        <taxon>Bacillati</taxon>
        <taxon>Bacillota</taxon>
        <taxon>Bacilli</taxon>
        <taxon>Bacillales</taxon>
        <taxon>Bacillaceae</taxon>
        <taxon>Bacillus</taxon>
        <taxon>Bacillus cereus group</taxon>
    </lineage>
</organism>
<dbReference type="PROSITE" id="PS51737">
    <property type="entry name" value="RECOMBINASE_DNA_BIND"/>
    <property type="match status" value="1"/>
</dbReference>
<dbReference type="Pfam" id="PF00239">
    <property type="entry name" value="Resolvase"/>
    <property type="match status" value="1"/>
</dbReference>
<dbReference type="CDD" id="cd00338">
    <property type="entry name" value="Ser_Recombinase"/>
    <property type="match status" value="1"/>
</dbReference>
<keyword evidence="1" id="KW-0175">Coiled coil</keyword>
<dbReference type="Gene3D" id="3.40.50.1390">
    <property type="entry name" value="Resolvase, N-terminal catalytic domain"/>
    <property type="match status" value="1"/>
</dbReference>
<dbReference type="InterPro" id="IPR036162">
    <property type="entry name" value="Resolvase-like_N_sf"/>
</dbReference>
<dbReference type="PANTHER" id="PTHR30461">
    <property type="entry name" value="DNA-INVERTASE FROM LAMBDOID PROPHAGE"/>
    <property type="match status" value="1"/>
</dbReference>
<dbReference type="PANTHER" id="PTHR30461:SF23">
    <property type="entry name" value="DNA RECOMBINASE-RELATED"/>
    <property type="match status" value="1"/>
</dbReference>
<sequence>MAFTENIRHVAIYLRLSRDEENKGIDEILANHRKTLIELCDRNKWSYDLYQEIASGADRKRQQLDEMLVKVERNEYDAIAVNAVDRLGRDKKHTADIQEKLFVNDTFIVTPDRIFDWDDDNDMMLLDFNSLLAAQELRITKRRLQKGKLAASEKGLWVHGDPPLGYDKDSATRKLVKNKNAEHITYIFKAIANGKTIPEVCHELNEVMGVRTRTGKKFAYNSICRIVNNEVYTGALIYNKYWKKRKERPKNEWKRIENAHPAIIDKETWTRVNKIVNTYSFSAPRSKNKIYPTTKLIFCGNCRKVQGTQMAHTGKLYIKICRYCKNRTYQYEPILKLIKEDVGNHIPKILKDIKELEQNDNGAEMKYKMSQIQKQMNKITIALDTIETMRIEGDLTPTRYRERKAEYEGKMEQLHLELQEIEKQNPQEKIANLHEMKQRIEYLLQNWQFLDGEGLTDEEVNRSLHFIIERIEWTYGKGDKQPTMKIKYK</sequence>
<evidence type="ECO:0000313" key="5">
    <source>
        <dbReference type="Proteomes" id="UP000440820"/>
    </source>
</evidence>
<name>A0ABX6GBY8_9BACI</name>
<evidence type="ECO:0000313" key="4">
    <source>
        <dbReference type="EMBL" id="QHA19398.1"/>
    </source>
</evidence>
<dbReference type="InterPro" id="IPR050639">
    <property type="entry name" value="SSR_resolvase"/>
</dbReference>
<dbReference type="PROSITE" id="PS51736">
    <property type="entry name" value="RECOMBINASES_3"/>
    <property type="match status" value="1"/>
</dbReference>
<dbReference type="Gene3D" id="3.90.1750.20">
    <property type="entry name" value="Putative Large Serine Recombinase, Chain B, Domain 2"/>
    <property type="match status" value="1"/>
</dbReference>
<dbReference type="EMBL" id="CP047044">
    <property type="protein sequence ID" value="QHA19398.1"/>
    <property type="molecule type" value="Genomic_DNA"/>
</dbReference>
<keyword evidence="5" id="KW-1185">Reference proteome</keyword>
<accession>A0ABX6GBY8</accession>